<dbReference type="GO" id="GO:0005524">
    <property type="term" value="F:ATP binding"/>
    <property type="evidence" value="ECO:0007669"/>
    <property type="project" value="UniProtKB-KW"/>
</dbReference>
<dbReference type="Proteomes" id="UP001525961">
    <property type="component" value="Unassembled WGS sequence"/>
</dbReference>
<dbReference type="RefSeq" id="WP_261235425.1">
    <property type="nucleotide sequence ID" value="NZ_JAMXFA010000012.1"/>
</dbReference>
<proteinExistence type="predicted"/>
<keyword evidence="1" id="KW-0547">Nucleotide-binding</keyword>
<keyword evidence="1" id="KW-0067">ATP-binding</keyword>
<dbReference type="EMBL" id="JAMXFA010000012">
    <property type="protein sequence ID" value="MCT7978147.1"/>
    <property type="molecule type" value="Genomic_DNA"/>
</dbReference>
<reference evidence="1 2" key="1">
    <citation type="journal article" date="2022" name="Front. Microbiol.">
        <title>High genomic differentiation and limited gene flow indicate recent cryptic speciation within the genus Laspinema (cyanobacteria).</title>
        <authorList>
            <person name="Stanojkovic A."/>
            <person name="Skoupy S."/>
            <person name="Skaloud P."/>
            <person name="Dvorak P."/>
        </authorList>
    </citation>
    <scope>NUCLEOTIDE SEQUENCE [LARGE SCALE GENOMIC DNA]</scope>
    <source>
        <strain evidence="1 2">D3b</strain>
    </source>
</reference>
<gene>
    <name evidence="1" type="ORF">NG792_10560</name>
</gene>
<name>A0ABT2N642_9CYAN</name>
<dbReference type="Gene3D" id="3.40.50.300">
    <property type="entry name" value="P-loop containing nucleotide triphosphate hydrolases"/>
    <property type="match status" value="1"/>
</dbReference>
<protein>
    <submittedName>
        <fullName evidence="1">ATP-binding protein</fullName>
    </submittedName>
</protein>
<sequence length="255" mass="28394">MARSNLPEPSGFTTPYVDLDRIITDNSEAVAKCSLSSEIAVESAQLLELSGSEGSIIFYPKVRDFDVGDVLYLRERGQITSQAEESQVIENGIIVQIISKGIANYPQADSKALFRLLTSAHSTTVKYRSYNEPKEIIDEFLIGEFVVRASVQRGEWREPEGKVVTRNVDIFPISPEFLTRNIIDHQEGINIWLGEYKERPVEVYAGGFEKVNLITGMKGGGKSHITKGIIHLQRQLGMPSIVFDINGEYKSLPTG</sequence>
<comment type="caution">
    <text evidence="1">The sequence shown here is derived from an EMBL/GenBank/DDBJ whole genome shotgun (WGS) entry which is preliminary data.</text>
</comment>
<dbReference type="InterPro" id="IPR027417">
    <property type="entry name" value="P-loop_NTPase"/>
</dbReference>
<organism evidence="1 2">
    <name type="scientific">Laspinema olomoucense D3b</name>
    <dbReference type="NCBI Taxonomy" id="2953688"/>
    <lineage>
        <taxon>Bacteria</taxon>
        <taxon>Bacillati</taxon>
        <taxon>Cyanobacteriota</taxon>
        <taxon>Cyanophyceae</taxon>
        <taxon>Oscillatoriophycideae</taxon>
        <taxon>Oscillatoriales</taxon>
        <taxon>Laspinemataceae</taxon>
        <taxon>Laspinema</taxon>
        <taxon>Laspinema olomoucense</taxon>
    </lineage>
</organism>
<accession>A0ABT2N642</accession>
<evidence type="ECO:0000313" key="1">
    <source>
        <dbReference type="EMBL" id="MCT7978147.1"/>
    </source>
</evidence>
<evidence type="ECO:0000313" key="2">
    <source>
        <dbReference type="Proteomes" id="UP001525961"/>
    </source>
</evidence>
<keyword evidence="2" id="KW-1185">Reference proteome</keyword>